<dbReference type="PANTHER" id="PTHR34547:SF1">
    <property type="entry name" value="YACP-LIKE NYN DOMAIN PROTEIN"/>
    <property type="match status" value="1"/>
</dbReference>
<comment type="caution">
    <text evidence="2">The sequence shown here is derived from an EMBL/GenBank/DDBJ whole genome shotgun (WGS) entry which is preliminary data.</text>
</comment>
<reference evidence="2" key="1">
    <citation type="journal article" date="2020" name="mSystems">
        <title>Genome- and Community-Level Interaction Insights into Carbon Utilization and Element Cycling Functions of Hydrothermarchaeota in Hydrothermal Sediment.</title>
        <authorList>
            <person name="Zhou Z."/>
            <person name="Liu Y."/>
            <person name="Xu W."/>
            <person name="Pan J."/>
            <person name="Luo Z.H."/>
            <person name="Li M."/>
        </authorList>
    </citation>
    <scope>NUCLEOTIDE SEQUENCE [LARGE SCALE GENOMIC DNA]</scope>
    <source>
        <strain evidence="2">SpSt-488</strain>
    </source>
</reference>
<evidence type="ECO:0000256" key="1">
    <source>
        <dbReference type="SAM" id="MobiDB-lite"/>
    </source>
</evidence>
<proteinExistence type="predicted"/>
<feature type="compositionally biased region" description="Basic and acidic residues" evidence="1">
    <location>
        <begin position="170"/>
        <end position="180"/>
    </location>
</feature>
<dbReference type="InterPro" id="IPR010298">
    <property type="entry name" value="YacP-like"/>
</dbReference>
<dbReference type="EMBL" id="DSUT01000075">
    <property type="protein sequence ID" value="HGK28065.1"/>
    <property type="molecule type" value="Genomic_DNA"/>
</dbReference>
<evidence type="ECO:0008006" key="3">
    <source>
        <dbReference type="Google" id="ProtNLM"/>
    </source>
</evidence>
<feature type="region of interest" description="Disordered" evidence="1">
    <location>
        <begin position="170"/>
        <end position="191"/>
    </location>
</feature>
<organism evidence="2">
    <name type="scientific">candidate division WOR-3 bacterium</name>
    <dbReference type="NCBI Taxonomy" id="2052148"/>
    <lineage>
        <taxon>Bacteria</taxon>
        <taxon>Bacteria division WOR-3</taxon>
    </lineage>
</organism>
<feature type="region of interest" description="Disordered" evidence="1">
    <location>
        <begin position="134"/>
        <end position="156"/>
    </location>
</feature>
<dbReference type="AlphaFoldDB" id="A0A7C4CAX2"/>
<protein>
    <recommendedName>
        <fullName evidence="3">NYN domain-containing protein</fullName>
    </recommendedName>
</protein>
<name>A0A7C4CAX2_UNCW3</name>
<gene>
    <name evidence="2" type="ORF">ENS41_03845</name>
</gene>
<evidence type="ECO:0000313" key="2">
    <source>
        <dbReference type="EMBL" id="HGK28065.1"/>
    </source>
</evidence>
<sequence>MQPHIVVDGYNLLHKVADLAPLMGSDLELARERLESRLLGYRSGRDVRLTVVFDGSAAAAGPAAAVPGVEVVFSRAPEKADEVIVGIVAGHASPRSVTVVTSDNAVARQVRDLGAKTMSGEEFAVLLNPVSVGRHTPRPKSVPAAGAKPEMKPGDVADWESFFARGRQVRDDRWTAQEGKRARRPKRRRRG</sequence>
<accession>A0A7C4CAX2</accession>
<dbReference type="PANTHER" id="PTHR34547">
    <property type="entry name" value="YACP-LIKE NYN DOMAIN PROTEIN"/>
    <property type="match status" value="1"/>
</dbReference>
<feature type="compositionally biased region" description="Basic residues" evidence="1">
    <location>
        <begin position="181"/>
        <end position="191"/>
    </location>
</feature>
<dbReference type="Pfam" id="PF05991">
    <property type="entry name" value="NYN_YacP"/>
    <property type="match status" value="1"/>
</dbReference>